<dbReference type="EMBL" id="JADJMS010000030">
    <property type="protein sequence ID" value="MBK7416033.1"/>
    <property type="molecule type" value="Genomic_DNA"/>
</dbReference>
<dbReference type="Gene3D" id="3.40.50.2000">
    <property type="entry name" value="Glycogen Phosphorylase B"/>
    <property type="match status" value="1"/>
</dbReference>
<accession>A0A935JY85</accession>
<organism evidence="1 2">
    <name type="scientific">Candidatus Dechloromonas phosphorivorans</name>
    <dbReference type="NCBI Taxonomy" id="2899244"/>
    <lineage>
        <taxon>Bacteria</taxon>
        <taxon>Pseudomonadati</taxon>
        <taxon>Pseudomonadota</taxon>
        <taxon>Betaproteobacteria</taxon>
        <taxon>Rhodocyclales</taxon>
        <taxon>Azonexaceae</taxon>
        <taxon>Dechloromonas</taxon>
    </lineage>
</organism>
<protein>
    <submittedName>
        <fullName evidence="1">Uncharacterized protein</fullName>
    </submittedName>
</protein>
<evidence type="ECO:0000313" key="1">
    <source>
        <dbReference type="EMBL" id="MBK7416033.1"/>
    </source>
</evidence>
<evidence type="ECO:0000313" key="2">
    <source>
        <dbReference type="Proteomes" id="UP000739411"/>
    </source>
</evidence>
<sequence length="347" mass="39816">MGVPQDYTAHDYFAMCPQITLTNEQNRYCGELGEAQCSLCLQKRPVVGRLSIVEWRARYRELLQHSDRVIVPADSVLARYRHYFALDNLVLAAHPDSLPGWQPSVVPLSVPTDRCIRVAVLGALSPMKGPDILESAVFDARSRALPITYKLFGYAYRNLSEGDKLEVHGSYEPADLHALLIAWKPDVVWFPALWPETYSYTLSECFRLGLLVLVSDLGALADRIKLRPHSWVFPWDLSGREWNDRIIEVNQEAGKEIEDHFHVQDSAAFYLDSYLPVDRLLSPSRLGLPPDVLLKFTRYRVLTQHQRSRLRLLEILVSLRGHVAFAWLAKRVPMSFQRRLKDRLLGR</sequence>
<reference evidence="1 2" key="1">
    <citation type="submission" date="2020-10" db="EMBL/GenBank/DDBJ databases">
        <title>Connecting structure to function with the recovery of over 1000 high-quality activated sludge metagenome-assembled genomes encoding full-length rRNA genes using long-read sequencing.</title>
        <authorList>
            <person name="Singleton C.M."/>
            <person name="Petriglieri F."/>
            <person name="Kristensen J.M."/>
            <person name="Kirkegaard R.H."/>
            <person name="Michaelsen T.Y."/>
            <person name="Andersen M.H."/>
            <person name="Karst S.M."/>
            <person name="Dueholm M.S."/>
            <person name="Nielsen P.H."/>
            <person name="Albertsen M."/>
        </authorList>
    </citation>
    <scope>NUCLEOTIDE SEQUENCE [LARGE SCALE GENOMIC DNA]</scope>
    <source>
        <strain evidence="1">EsbW_18-Q3-R4-48_BATAC.463</strain>
    </source>
</reference>
<comment type="caution">
    <text evidence="1">The sequence shown here is derived from an EMBL/GenBank/DDBJ whole genome shotgun (WGS) entry which is preliminary data.</text>
</comment>
<gene>
    <name evidence="1" type="ORF">IPJ38_13840</name>
</gene>
<proteinExistence type="predicted"/>
<dbReference type="SUPFAM" id="SSF53756">
    <property type="entry name" value="UDP-Glycosyltransferase/glycogen phosphorylase"/>
    <property type="match status" value="1"/>
</dbReference>
<name>A0A935JY85_9RHOO</name>
<dbReference type="Proteomes" id="UP000739411">
    <property type="component" value="Unassembled WGS sequence"/>
</dbReference>
<dbReference type="AlphaFoldDB" id="A0A935JY85"/>